<feature type="domain" description="FlgD Tudor-like" evidence="4">
    <location>
        <begin position="83"/>
        <end position="139"/>
    </location>
</feature>
<dbReference type="InterPro" id="IPR005648">
    <property type="entry name" value="FlgD"/>
</dbReference>
<feature type="compositionally biased region" description="Polar residues" evidence="3">
    <location>
        <begin position="10"/>
        <end position="22"/>
    </location>
</feature>
<dbReference type="Proteomes" id="UP000297982">
    <property type="component" value="Unassembled WGS sequence"/>
</dbReference>
<keyword evidence="5" id="KW-0966">Cell projection</keyword>
<feature type="region of interest" description="Disordered" evidence="3">
    <location>
        <begin position="142"/>
        <end position="161"/>
    </location>
</feature>
<evidence type="ECO:0000259" key="4">
    <source>
        <dbReference type="Pfam" id="PF13861"/>
    </source>
</evidence>
<dbReference type="NCBIfam" id="NF007197">
    <property type="entry name" value="PRK09618.1"/>
    <property type="match status" value="1"/>
</dbReference>
<dbReference type="RefSeq" id="WP_135327124.1">
    <property type="nucleotide sequence ID" value="NZ_SRJC01000001.1"/>
</dbReference>
<accession>A0A4Z0H339</accession>
<protein>
    <submittedName>
        <fullName evidence="5">Flagellar hook assembly protein FlgD</fullName>
    </submittedName>
</protein>
<name>A0A4Z0H339_9BACI</name>
<comment type="similarity">
    <text evidence="1">Belongs to the FlgD family.</text>
</comment>
<dbReference type="Pfam" id="PF03963">
    <property type="entry name" value="FlgD"/>
    <property type="match status" value="1"/>
</dbReference>
<comment type="caution">
    <text evidence="5">The sequence shown here is derived from an EMBL/GenBank/DDBJ whole genome shotgun (WGS) entry which is preliminary data.</text>
</comment>
<reference evidence="5 6" key="1">
    <citation type="journal article" date="2003" name="Int. J. Syst. Evol. Microbiol.">
        <title>Halobacillus salinus sp. nov., isolated from a salt lake on the coast of the East Sea in Korea.</title>
        <authorList>
            <person name="Yoon J.H."/>
            <person name="Kang K.H."/>
            <person name="Park Y.H."/>
        </authorList>
    </citation>
    <scope>NUCLEOTIDE SEQUENCE [LARGE SCALE GENOMIC DNA]</scope>
    <source>
        <strain evidence="5 6">HSL-3</strain>
    </source>
</reference>
<keyword evidence="5" id="KW-0282">Flagellum</keyword>
<proteinExistence type="inferred from homology"/>
<dbReference type="EMBL" id="SRJC01000001">
    <property type="protein sequence ID" value="TGB04803.1"/>
    <property type="molecule type" value="Genomic_DNA"/>
</dbReference>
<keyword evidence="5" id="KW-0969">Cilium</keyword>
<dbReference type="GO" id="GO:0044781">
    <property type="term" value="P:bacterial-type flagellum organization"/>
    <property type="evidence" value="ECO:0007669"/>
    <property type="project" value="UniProtKB-KW"/>
</dbReference>
<dbReference type="AlphaFoldDB" id="A0A4Z0H339"/>
<feature type="compositionally biased region" description="Polar residues" evidence="3">
    <location>
        <begin position="151"/>
        <end position="161"/>
    </location>
</feature>
<evidence type="ECO:0000313" key="6">
    <source>
        <dbReference type="Proteomes" id="UP000297982"/>
    </source>
</evidence>
<dbReference type="STRING" id="192814.GCA_900166575_01830"/>
<organism evidence="5 6">
    <name type="scientific">Halobacillus salinus</name>
    <dbReference type="NCBI Taxonomy" id="192814"/>
    <lineage>
        <taxon>Bacteria</taxon>
        <taxon>Bacillati</taxon>
        <taxon>Bacillota</taxon>
        <taxon>Bacilli</taxon>
        <taxon>Bacillales</taxon>
        <taxon>Bacillaceae</taxon>
        <taxon>Halobacillus</taxon>
    </lineage>
</organism>
<gene>
    <name evidence="5" type="primary">flgD</name>
    <name evidence="5" type="ORF">E4663_07370</name>
</gene>
<evidence type="ECO:0000256" key="1">
    <source>
        <dbReference type="ARBA" id="ARBA00010577"/>
    </source>
</evidence>
<keyword evidence="2" id="KW-1005">Bacterial flagellum biogenesis</keyword>
<dbReference type="Pfam" id="PF13861">
    <property type="entry name" value="FLgD_tudor"/>
    <property type="match status" value="1"/>
</dbReference>
<feature type="region of interest" description="Disordered" evidence="3">
    <location>
        <begin position="1"/>
        <end position="22"/>
    </location>
</feature>
<evidence type="ECO:0000256" key="2">
    <source>
        <dbReference type="ARBA" id="ARBA00022795"/>
    </source>
</evidence>
<sequence>MPTIDPSFYLKNQQTRGTGSSSLGKDDFLKILMAQIQNQNPLDPMKDKEFISQMTQFSSLEQMTNMSQSFQSFTESQSLPPVIQYSHLIGKEVSYPVIDEETGYVNSMESGVVKSVSQKQGDTLLELENGSMIHVMDVQKVSEEFEDEQTGGESSSNEADV</sequence>
<evidence type="ECO:0000256" key="3">
    <source>
        <dbReference type="SAM" id="MobiDB-lite"/>
    </source>
</evidence>
<dbReference type="InterPro" id="IPR025963">
    <property type="entry name" value="FLgD_Tudor"/>
</dbReference>
<keyword evidence="6" id="KW-1185">Reference proteome</keyword>
<evidence type="ECO:0000313" key="5">
    <source>
        <dbReference type="EMBL" id="TGB04803.1"/>
    </source>
</evidence>